<dbReference type="UniPathway" id="UPA00219"/>
<dbReference type="KEGG" id="psua:FLK61_27590"/>
<evidence type="ECO:0000256" key="4">
    <source>
        <dbReference type="ARBA" id="ARBA00022801"/>
    </source>
</evidence>
<dbReference type="InterPro" id="IPR050979">
    <property type="entry name" value="LD-transpeptidase"/>
</dbReference>
<evidence type="ECO:0000256" key="3">
    <source>
        <dbReference type="ARBA" id="ARBA00022679"/>
    </source>
</evidence>
<dbReference type="CDD" id="cd16913">
    <property type="entry name" value="YkuD_like"/>
    <property type="match status" value="1"/>
</dbReference>
<comment type="similarity">
    <text evidence="2">Belongs to the YkuD family.</text>
</comment>
<keyword evidence="5 9" id="KW-0133">Cell shape</keyword>
<evidence type="ECO:0000256" key="5">
    <source>
        <dbReference type="ARBA" id="ARBA00022960"/>
    </source>
</evidence>
<evidence type="ECO:0000313" key="13">
    <source>
        <dbReference type="Proteomes" id="UP000318138"/>
    </source>
</evidence>
<comment type="pathway">
    <text evidence="1 9">Cell wall biogenesis; peptidoglycan biosynthesis.</text>
</comment>
<dbReference type="AlphaFoldDB" id="A0A859FBU1"/>
<feature type="signal peptide" evidence="10">
    <location>
        <begin position="1"/>
        <end position="23"/>
    </location>
</feature>
<name>A0A859FBU1_9BACI</name>
<dbReference type="GO" id="GO:0008360">
    <property type="term" value="P:regulation of cell shape"/>
    <property type="evidence" value="ECO:0007669"/>
    <property type="project" value="UniProtKB-UniRule"/>
</dbReference>
<dbReference type="InterPro" id="IPR005490">
    <property type="entry name" value="LD_TPept_cat_dom"/>
</dbReference>
<dbReference type="SUPFAM" id="SSF141523">
    <property type="entry name" value="L,D-transpeptidase catalytic domain-like"/>
    <property type="match status" value="1"/>
</dbReference>
<dbReference type="EMBL" id="CP041372">
    <property type="protein sequence ID" value="QKS70517.1"/>
    <property type="molecule type" value="Genomic_DNA"/>
</dbReference>
<dbReference type="GO" id="GO:0005576">
    <property type="term" value="C:extracellular region"/>
    <property type="evidence" value="ECO:0007669"/>
    <property type="project" value="TreeGrafter"/>
</dbReference>
<feature type="active site" description="Nucleophile" evidence="9">
    <location>
        <position position="127"/>
    </location>
</feature>
<dbReference type="GO" id="GO:0071555">
    <property type="term" value="P:cell wall organization"/>
    <property type="evidence" value="ECO:0007669"/>
    <property type="project" value="UniProtKB-UniRule"/>
</dbReference>
<evidence type="ECO:0000256" key="10">
    <source>
        <dbReference type="SAM" id="SignalP"/>
    </source>
</evidence>
<dbReference type="Proteomes" id="UP000318138">
    <property type="component" value="Chromosome"/>
</dbReference>
<evidence type="ECO:0000259" key="11">
    <source>
        <dbReference type="PROSITE" id="PS52029"/>
    </source>
</evidence>
<dbReference type="InterPro" id="IPR012854">
    <property type="entry name" value="Cu_amine_oxidase-like_N"/>
</dbReference>
<evidence type="ECO:0000256" key="1">
    <source>
        <dbReference type="ARBA" id="ARBA00004752"/>
    </source>
</evidence>
<reference evidence="13" key="1">
    <citation type="submission" date="2019-07" db="EMBL/GenBank/DDBJ databases">
        <title>Bacillus alkalisoli sp. nov. isolated from saline soil.</title>
        <authorList>
            <person name="Sun J.-Q."/>
            <person name="Xu L."/>
        </authorList>
    </citation>
    <scope>NUCLEOTIDE SEQUENCE [LARGE SCALE GENOMIC DNA]</scope>
    <source>
        <strain evidence="13">M4U3P1</strain>
    </source>
</reference>
<dbReference type="Pfam" id="PF03734">
    <property type="entry name" value="YkuD"/>
    <property type="match status" value="1"/>
</dbReference>
<feature type="chain" id="PRO_5032911825" evidence="10">
    <location>
        <begin position="24"/>
        <end position="415"/>
    </location>
</feature>
<dbReference type="SUPFAM" id="SSF55383">
    <property type="entry name" value="Copper amine oxidase, domain N"/>
    <property type="match status" value="2"/>
</dbReference>
<keyword evidence="4" id="KW-0378">Hydrolase</keyword>
<proteinExistence type="inferred from homology"/>
<dbReference type="PROSITE" id="PS52029">
    <property type="entry name" value="LD_TPASE"/>
    <property type="match status" value="1"/>
</dbReference>
<dbReference type="Gene3D" id="3.30.457.10">
    <property type="entry name" value="Copper amine oxidase-like, N-terminal domain"/>
    <property type="match status" value="2"/>
</dbReference>
<evidence type="ECO:0000313" key="12">
    <source>
        <dbReference type="EMBL" id="QKS70517.1"/>
    </source>
</evidence>
<keyword evidence="7 9" id="KW-0961">Cell wall biogenesis/degradation</keyword>
<keyword evidence="13" id="KW-1185">Reference proteome</keyword>
<dbReference type="InterPro" id="IPR038063">
    <property type="entry name" value="Transpep_catalytic_dom"/>
</dbReference>
<keyword evidence="3" id="KW-0808">Transferase</keyword>
<protein>
    <submittedName>
        <fullName evidence="12">L,D-transpeptidase family protein</fullName>
    </submittedName>
</protein>
<dbReference type="Pfam" id="PF07833">
    <property type="entry name" value="Cu_amine_oxidN1"/>
    <property type="match status" value="2"/>
</dbReference>
<accession>A0A859FBU1</accession>
<dbReference type="Gene3D" id="2.40.440.10">
    <property type="entry name" value="L,D-transpeptidase catalytic domain-like"/>
    <property type="match status" value="1"/>
</dbReference>
<evidence type="ECO:0000256" key="2">
    <source>
        <dbReference type="ARBA" id="ARBA00005992"/>
    </source>
</evidence>
<dbReference type="RefSeq" id="WP_176008553.1">
    <property type="nucleotide sequence ID" value="NZ_CP041372.2"/>
</dbReference>
<comment type="pathway">
    <text evidence="8">Glycan biosynthesis.</text>
</comment>
<dbReference type="PANTHER" id="PTHR30582:SF4">
    <property type="entry name" value="L,D-TRANSPEPTIDASE YQJB-RELATED"/>
    <property type="match status" value="1"/>
</dbReference>
<dbReference type="GO" id="GO:0018104">
    <property type="term" value="P:peptidoglycan-protein cross-linking"/>
    <property type="evidence" value="ECO:0007669"/>
    <property type="project" value="TreeGrafter"/>
</dbReference>
<dbReference type="PANTHER" id="PTHR30582">
    <property type="entry name" value="L,D-TRANSPEPTIDASE"/>
    <property type="match status" value="1"/>
</dbReference>
<gene>
    <name evidence="12" type="ORF">FLK61_27590</name>
</gene>
<evidence type="ECO:0000256" key="7">
    <source>
        <dbReference type="ARBA" id="ARBA00023316"/>
    </source>
</evidence>
<dbReference type="FunFam" id="2.40.440.10:FF:000003">
    <property type="entry name" value="L,D-transpeptidase YciB"/>
    <property type="match status" value="1"/>
</dbReference>
<dbReference type="GO" id="GO:0016740">
    <property type="term" value="F:transferase activity"/>
    <property type="evidence" value="ECO:0007669"/>
    <property type="project" value="UniProtKB-KW"/>
</dbReference>
<feature type="active site" description="Proton donor/acceptor" evidence="9">
    <location>
        <position position="111"/>
    </location>
</feature>
<evidence type="ECO:0000256" key="8">
    <source>
        <dbReference type="ARBA" id="ARBA00060592"/>
    </source>
</evidence>
<sequence length="415" mass="44608">MKKFLWLLAIIAGILLIPISASASSDQLIIINKSNNQLAFFDNGEIVRTFSVGTGRTSTLTPEGVFPIVNKIKNRPYYTDGIAGGDPRNPLGDRWLGLNARGTYGTTYAIHGNNNASSIGGYVSAGCVRMHNQEVRWLYDRVKVGTNVVILRSSKSFTQIAQDYGYQMRPPIKVIVDGKQLSLSADPIEQSGRVLVPMRNIFDSLGATVRWNQSAQTITATHRGKEIKLTVGSKRATVDGRAVTLDVAPTVQRGVTFVPTRFVAESLNVGLGWSNATRTVTLTNPVAKPPAPAVPAKTNIEVHVNGSRVVSKSDGIAFVQSGVTYVPMRNIFEWLDATVAYDGATSTATAYKGSTEFSVTAGTKSATLNGQPYAISHTPFISKGTLHVPVRAVTNVLGGSLSWDQQRGILSITAN</sequence>
<organism evidence="12 13">
    <name type="scientific">Paenalkalicoccus suaedae</name>
    <dbReference type="NCBI Taxonomy" id="2592382"/>
    <lineage>
        <taxon>Bacteria</taxon>
        <taxon>Bacillati</taxon>
        <taxon>Bacillota</taxon>
        <taxon>Bacilli</taxon>
        <taxon>Bacillales</taxon>
        <taxon>Bacillaceae</taxon>
        <taxon>Paenalkalicoccus</taxon>
    </lineage>
</organism>
<evidence type="ECO:0000256" key="9">
    <source>
        <dbReference type="PROSITE-ProRule" id="PRU01373"/>
    </source>
</evidence>
<dbReference type="InterPro" id="IPR036582">
    <property type="entry name" value="Mao_N_sf"/>
</dbReference>
<keyword evidence="6 9" id="KW-0573">Peptidoglycan synthesis</keyword>
<evidence type="ECO:0000256" key="6">
    <source>
        <dbReference type="ARBA" id="ARBA00022984"/>
    </source>
</evidence>
<dbReference type="GO" id="GO:0071972">
    <property type="term" value="F:peptidoglycan L,D-transpeptidase activity"/>
    <property type="evidence" value="ECO:0007669"/>
    <property type="project" value="TreeGrafter"/>
</dbReference>
<feature type="domain" description="L,D-TPase catalytic" evidence="11">
    <location>
        <begin position="27"/>
        <end position="151"/>
    </location>
</feature>
<keyword evidence="10" id="KW-0732">Signal</keyword>